<accession>A0A1H9BBV2</accession>
<dbReference type="InterPro" id="IPR000304">
    <property type="entry name" value="Pyrroline-COOH_reductase"/>
</dbReference>
<dbReference type="AlphaFoldDB" id="A0A1H9BBV2"/>
<organism evidence="10 11">
    <name type="scientific">Ectothiorhodospira magna</name>
    <dbReference type="NCBI Taxonomy" id="867345"/>
    <lineage>
        <taxon>Bacteria</taxon>
        <taxon>Pseudomonadati</taxon>
        <taxon>Pseudomonadota</taxon>
        <taxon>Gammaproteobacteria</taxon>
        <taxon>Chromatiales</taxon>
        <taxon>Ectothiorhodospiraceae</taxon>
        <taxon>Ectothiorhodospira</taxon>
    </lineage>
</organism>
<dbReference type="HAMAP" id="MF_01925">
    <property type="entry name" value="P5C_reductase"/>
    <property type="match status" value="1"/>
</dbReference>
<feature type="binding site" evidence="6">
    <location>
        <position position="58"/>
    </location>
    <ligand>
        <name>NADPH</name>
        <dbReference type="ChEBI" id="CHEBI:57783"/>
    </ligand>
</feature>
<dbReference type="GO" id="GO:0004735">
    <property type="term" value="F:pyrroline-5-carboxylate reductase activity"/>
    <property type="evidence" value="ECO:0007669"/>
    <property type="project" value="UniProtKB-UniRule"/>
</dbReference>
<feature type="domain" description="Pyrroline-5-carboxylate reductase catalytic N-terminal" evidence="8">
    <location>
        <begin position="6"/>
        <end position="101"/>
    </location>
</feature>
<keyword evidence="3 4" id="KW-0560">Oxidoreductase</keyword>
<dbReference type="PANTHER" id="PTHR11645">
    <property type="entry name" value="PYRROLINE-5-CARBOXYLATE REDUCTASE"/>
    <property type="match status" value="1"/>
</dbReference>
<evidence type="ECO:0000256" key="7">
    <source>
        <dbReference type="RuleBase" id="RU003903"/>
    </source>
</evidence>
<feature type="domain" description="Pyrroline-5-carboxylate reductase dimerisation" evidence="9">
    <location>
        <begin position="165"/>
        <end position="268"/>
    </location>
</feature>
<comment type="subcellular location">
    <subcellularLocation>
        <location evidence="4">Cytoplasm</location>
    </subcellularLocation>
</comment>
<dbReference type="PROSITE" id="PS00521">
    <property type="entry name" value="P5CR"/>
    <property type="match status" value="1"/>
</dbReference>
<dbReference type="SUPFAM" id="SSF51735">
    <property type="entry name" value="NAD(P)-binding Rossmann-fold domains"/>
    <property type="match status" value="1"/>
</dbReference>
<evidence type="ECO:0000256" key="2">
    <source>
        <dbReference type="ARBA" id="ARBA00022857"/>
    </source>
</evidence>
<evidence type="ECO:0000259" key="8">
    <source>
        <dbReference type="Pfam" id="PF03807"/>
    </source>
</evidence>
<protein>
    <recommendedName>
        <fullName evidence="4 5">Pyrroline-5-carboxylate reductase</fullName>
        <shortName evidence="4">P5C reductase</shortName>
        <shortName evidence="4">P5CR</shortName>
        <ecNumber evidence="4 5">1.5.1.2</ecNumber>
    </recommendedName>
    <alternativeName>
        <fullName evidence="4">PCA reductase</fullName>
    </alternativeName>
</protein>
<feature type="binding site" evidence="6">
    <location>
        <begin position="9"/>
        <end position="14"/>
    </location>
    <ligand>
        <name>NADP(+)</name>
        <dbReference type="ChEBI" id="CHEBI:58349"/>
    </ligand>
</feature>
<proteinExistence type="inferred from homology"/>
<dbReference type="STRING" id="867345.SAMN05421693_10874"/>
<dbReference type="InterPro" id="IPR036291">
    <property type="entry name" value="NAD(P)-bd_dom_sf"/>
</dbReference>
<evidence type="ECO:0000256" key="6">
    <source>
        <dbReference type="PIRSR" id="PIRSR000193-1"/>
    </source>
</evidence>
<dbReference type="EMBL" id="FOFO01000008">
    <property type="protein sequence ID" value="SEP86492.1"/>
    <property type="molecule type" value="Genomic_DNA"/>
</dbReference>
<dbReference type="PANTHER" id="PTHR11645:SF0">
    <property type="entry name" value="PYRROLINE-5-CARBOXYLATE REDUCTASE 3"/>
    <property type="match status" value="1"/>
</dbReference>
<dbReference type="InterPro" id="IPR028939">
    <property type="entry name" value="P5C_Rdtase_cat_N"/>
</dbReference>
<comment type="catalytic activity">
    <reaction evidence="4">
        <text>L-proline + NAD(+) = (S)-1-pyrroline-5-carboxylate + NADH + 2 H(+)</text>
        <dbReference type="Rhea" id="RHEA:14105"/>
        <dbReference type="ChEBI" id="CHEBI:15378"/>
        <dbReference type="ChEBI" id="CHEBI:17388"/>
        <dbReference type="ChEBI" id="CHEBI:57540"/>
        <dbReference type="ChEBI" id="CHEBI:57945"/>
        <dbReference type="ChEBI" id="CHEBI:60039"/>
        <dbReference type="EC" id="1.5.1.2"/>
    </reaction>
</comment>
<dbReference type="InterPro" id="IPR008927">
    <property type="entry name" value="6-PGluconate_DH-like_C_sf"/>
</dbReference>
<comment type="similarity">
    <text evidence="1 4 7">Belongs to the pyrroline-5-carboxylate reductase family.</text>
</comment>
<evidence type="ECO:0000256" key="4">
    <source>
        <dbReference type="HAMAP-Rule" id="MF_01925"/>
    </source>
</evidence>
<dbReference type="Pfam" id="PF03807">
    <property type="entry name" value="F420_oxidored"/>
    <property type="match status" value="1"/>
</dbReference>
<evidence type="ECO:0000256" key="5">
    <source>
        <dbReference type="NCBIfam" id="TIGR00112"/>
    </source>
</evidence>
<dbReference type="Pfam" id="PF14748">
    <property type="entry name" value="P5CR_dimer"/>
    <property type="match status" value="1"/>
</dbReference>
<dbReference type="GO" id="GO:0055129">
    <property type="term" value="P:L-proline biosynthetic process"/>
    <property type="evidence" value="ECO:0007669"/>
    <property type="project" value="UniProtKB-UniRule"/>
</dbReference>
<keyword evidence="4 7" id="KW-0028">Amino-acid biosynthesis</keyword>
<dbReference type="SUPFAM" id="SSF48179">
    <property type="entry name" value="6-phosphogluconate dehydrogenase C-terminal domain-like"/>
    <property type="match status" value="1"/>
</dbReference>
<keyword evidence="2 4" id="KW-0521">NADP</keyword>
<dbReference type="FunFam" id="1.10.3730.10:FF:000001">
    <property type="entry name" value="Pyrroline-5-carboxylate reductase"/>
    <property type="match status" value="1"/>
</dbReference>
<evidence type="ECO:0000313" key="10">
    <source>
        <dbReference type="EMBL" id="SEP86492.1"/>
    </source>
</evidence>
<dbReference type="Gene3D" id="1.10.3730.10">
    <property type="entry name" value="ProC C-terminal domain-like"/>
    <property type="match status" value="1"/>
</dbReference>
<dbReference type="EC" id="1.5.1.2" evidence="4 5"/>
<dbReference type="NCBIfam" id="TIGR00112">
    <property type="entry name" value="proC"/>
    <property type="match status" value="1"/>
</dbReference>
<comment type="catalytic activity">
    <reaction evidence="4 7">
        <text>L-proline + NADP(+) = (S)-1-pyrroline-5-carboxylate + NADPH + 2 H(+)</text>
        <dbReference type="Rhea" id="RHEA:14109"/>
        <dbReference type="ChEBI" id="CHEBI:15378"/>
        <dbReference type="ChEBI" id="CHEBI:17388"/>
        <dbReference type="ChEBI" id="CHEBI:57783"/>
        <dbReference type="ChEBI" id="CHEBI:58349"/>
        <dbReference type="ChEBI" id="CHEBI:60039"/>
        <dbReference type="EC" id="1.5.1.2"/>
    </reaction>
</comment>
<keyword evidence="11" id="KW-1185">Reference proteome</keyword>
<keyword evidence="4 7" id="KW-0641">Proline biosynthesis</keyword>
<dbReference type="UniPathway" id="UPA00098">
    <property type="reaction ID" value="UER00361"/>
</dbReference>
<dbReference type="GO" id="GO:0005737">
    <property type="term" value="C:cytoplasm"/>
    <property type="evidence" value="ECO:0007669"/>
    <property type="project" value="UniProtKB-SubCell"/>
</dbReference>
<dbReference type="Gene3D" id="3.40.50.720">
    <property type="entry name" value="NAD(P)-binding Rossmann-like Domain"/>
    <property type="match status" value="1"/>
</dbReference>
<feature type="binding site" evidence="6">
    <location>
        <begin position="71"/>
        <end position="74"/>
    </location>
    <ligand>
        <name>NADP(+)</name>
        <dbReference type="ChEBI" id="CHEBI:58349"/>
    </ligand>
</feature>
<comment type="function">
    <text evidence="4">Catalyzes the reduction of 1-pyrroline-5-carboxylate (PCA) to L-proline.</text>
</comment>
<comment type="pathway">
    <text evidence="4 7">Amino-acid biosynthesis; L-proline biosynthesis; L-proline from L-glutamate 5-semialdehyde: step 1/1.</text>
</comment>
<evidence type="ECO:0000259" key="9">
    <source>
        <dbReference type="Pfam" id="PF14748"/>
    </source>
</evidence>
<keyword evidence="4" id="KW-0963">Cytoplasm</keyword>
<evidence type="ECO:0000313" key="11">
    <source>
        <dbReference type="Proteomes" id="UP000199496"/>
    </source>
</evidence>
<dbReference type="InterPro" id="IPR053790">
    <property type="entry name" value="P5CR-like_CS"/>
</dbReference>
<evidence type="ECO:0000256" key="3">
    <source>
        <dbReference type="ARBA" id="ARBA00023002"/>
    </source>
</evidence>
<name>A0A1H9BBV2_9GAMM</name>
<sequence length="276" mass="29099">MLNENIAFIGAGNMARSLIGGLVADGWDPCALWAADPNEDQRSLVSQQWPKVHVTPTNEEAIAHCEVLVLAVKPQVMAQVARPLAAQVQARKPLVVSIAAGVPSEAIERWLGGDLAVVRGMPNTPALVGSGATGLVANARVNEQQRDLAESLMRAVGMTVWLTDETQIDAVTALSGSGPAYLFLFIEALEDAGTQLGLPRETARLLALQTAFGAARLALESDEDAATLRARVTSRGGTTEQALAVLEAGGLRDLMQQALTAARNRSHALADQLGRD</sequence>
<dbReference type="Proteomes" id="UP000199496">
    <property type="component" value="Unassembled WGS sequence"/>
</dbReference>
<gene>
    <name evidence="4" type="primary">proC</name>
    <name evidence="10" type="ORF">SAMN05421693_10874</name>
</gene>
<reference evidence="10 11" key="1">
    <citation type="submission" date="2016-10" db="EMBL/GenBank/DDBJ databases">
        <authorList>
            <person name="de Groot N.N."/>
        </authorList>
    </citation>
    <scope>NUCLEOTIDE SEQUENCE [LARGE SCALE GENOMIC DNA]</scope>
    <source>
        <strain evidence="10 11">B7-7</strain>
    </source>
</reference>
<dbReference type="InterPro" id="IPR029036">
    <property type="entry name" value="P5CR_dimer"/>
</dbReference>
<evidence type="ECO:0000256" key="1">
    <source>
        <dbReference type="ARBA" id="ARBA00005525"/>
    </source>
</evidence>
<dbReference type="PIRSF" id="PIRSF000193">
    <property type="entry name" value="Pyrrol-5-carb_rd"/>
    <property type="match status" value="1"/>
</dbReference>